<keyword evidence="1" id="KW-0614">Plasmid</keyword>
<evidence type="ECO:0000313" key="1">
    <source>
        <dbReference type="EMBL" id="ART61080.1"/>
    </source>
</evidence>
<protein>
    <submittedName>
        <fullName evidence="1">Uncharacterized protein</fullName>
    </submittedName>
</protein>
<dbReference type="Pfam" id="PF09722">
    <property type="entry name" value="Xre_MbcA_ParS_C"/>
    <property type="match status" value="1"/>
</dbReference>
<evidence type="ECO:0000313" key="2">
    <source>
        <dbReference type="Proteomes" id="UP000194440"/>
    </source>
</evidence>
<dbReference type="Proteomes" id="UP000194440">
    <property type="component" value="Plasmid pACP4.1"/>
</dbReference>
<dbReference type="EMBL" id="CP021367">
    <property type="protein sequence ID" value="ART61080.1"/>
    <property type="molecule type" value="Genomic_DNA"/>
</dbReference>
<dbReference type="KEGG" id="acip:CBP36_19065"/>
<proteinExistence type="predicted"/>
<dbReference type="AlphaFoldDB" id="A0A240UJ82"/>
<reference evidence="1" key="1">
    <citation type="submission" date="2017-05" db="EMBL/GenBank/DDBJ databases">
        <title>Polyphasic characterization of four soil-derived phenanthrene-degrading Acidovorax strains and proposal of Acidovorax phenanthrenivorans sp. nov.</title>
        <authorList>
            <person name="Singleton D."/>
            <person name="Lee J."/>
            <person name="Dickey A.N."/>
            <person name="Stroud A."/>
            <person name="Scholl E.H."/>
            <person name="Wright F.A."/>
            <person name="Aitken M.D."/>
        </authorList>
    </citation>
    <scope>NUCLEOTIDE SEQUENCE</scope>
    <source>
        <strain evidence="1">P4</strain>
        <plasmid evidence="1">pACP4.1</plasmid>
    </source>
</reference>
<sequence>MALDHAAFVAFHSWNKVQDWLTAPNSQLDGACPEEVARSPAGFDKVMSILLSSGSRASTDFMNGIEALPVQERDSQKGF</sequence>
<dbReference type="KEGG" id="acis:CBP35_19015"/>
<keyword evidence="2" id="KW-1185">Reference proteome</keyword>
<organism evidence="1 2">
    <name type="scientific">Acidovorax carolinensis</name>
    <dbReference type="NCBI Taxonomy" id="553814"/>
    <lineage>
        <taxon>Bacteria</taxon>
        <taxon>Pseudomonadati</taxon>
        <taxon>Pseudomonadota</taxon>
        <taxon>Betaproteobacteria</taxon>
        <taxon>Burkholderiales</taxon>
        <taxon>Comamonadaceae</taxon>
        <taxon>Acidovorax</taxon>
    </lineage>
</organism>
<dbReference type="OrthoDB" id="8812921at2"/>
<dbReference type="InterPro" id="IPR024467">
    <property type="entry name" value="Xre/MbcA/ParS-like_toxin-bd"/>
</dbReference>
<geneLocation type="plasmid" evidence="1 2">
    <name>pACP4.1</name>
</geneLocation>
<dbReference type="KEGG" id="acid:CBP33_18875"/>
<gene>
    <name evidence="1" type="ORF">CBP36_19065</name>
</gene>
<accession>A0A240UJ82</accession>
<accession>A0A240TYW4</accession>
<name>A0A240UJ82_9BURK</name>